<dbReference type="InterPro" id="IPR036879">
    <property type="entry name" value="TF_MADSbox_sf"/>
</dbReference>
<evidence type="ECO:0000256" key="3">
    <source>
        <dbReference type="ARBA" id="ARBA00023125"/>
    </source>
</evidence>
<evidence type="ECO:0000256" key="4">
    <source>
        <dbReference type="ARBA" id="ARBA00023163"/>
    </source>
</evidence>
<name>W9QXV0_9ROSA</name>
<feature type="domain" description="MADS-box" evidence="6">
    <location>
        <begin position="1"/>
        <end position="61"/>
    </location>
</feature>
<organism evidence="8 9">
    <name type="scientific">Morus notabilis</name>
    <dbReference type="NCBI Taxonomy" id="981085"/>
    <lineage>
        <taxon>Eukaryota</taxon>
        <taxon>Viridiplantae</taxon>
        <taxon>Streptophyta</taxon>
        <taxon>Embryophyta</taxon>
        <taxon>Tracheophyta</taxon>
        <taxon>Spermatophyta</taxon>
        <taxon>Magnoliopsida</taxon>
        <taxon>eudicotyledons</taxon>
        <taxon>Gunneridae</taxon>
        <taxon>Pentapetalae</taxon>
        <taxon>rosids</taxon>
        <taxon>fabids</taxon>
        <taxon>Rosales</taxon>
        <taxon>Moraceae</taxon>
        <taxon>Moreae</taxon>
        <taxon>Morus</taxon>
    </lineage>
</organism>
<keyword evidence="4" id="KW-0804">Transcription</keyword>
<evidence type="ECO:0000259" key="6">
    <source>
        <dbReference type="PROSITE" id="PS50066"/>
    </source>
</evidence>
<dbReference type="SMART" id="SM00432">
    <property type="entry name" value="MADS"/>
    <property type="match status" value="1"/>
</dbReference>
<dbReference type="eggNOG" id="KOG0014">
    <property type="taxonomic scope" value="Eukaryota"/>
</dbReference>
<dbReference type="GO" id="GO:0003700">
    <property type="term" value="F:DNA-binding transcription factor activity"/>
    <property type="evidence" value="ECO:0007669"/>
    <property type="project" value="InterPro"/>
</dbReference>
<evidence type="ECO:0000259" key="7">
    <source>
        <dbReference type="PROSITE" id="PS51297"/>
    </source>
</evidence>
<dbReference type="InterPro" id="IPR050142">
    <property type="entry name" value="MADS-box/MEF2_TF"/>
</dbReference>
<dbReference type="CDD" id="cd00265">
    <property type="entry name" value="MADS_MEF2_like"/>
    <property type="match status" value="1"/>
</dbReference>
<dbReference type="PROSITE" id="PS50066">
    <property type="entry name" value="MADS_BOX_2"/>
    <property type="match status" value="1"/>
</dbReference>
<evidence type="ECO:0000313" key="8">
    <source>
        <dbReference type="EMBL" id="EXB28439.1"/>
    </source>
</evidence>
<dbReference type="SUPFAM" id="SSF55455">
    <property type="entry name" value="SRF-like"/>
    <property type="match status" value="1"/>
</dbReference>
<evidence type="ECO:0000256" key="2">
    <source>
        <dbReference type="ARBA" id="ARBA00023015"/>
    </source>
</evidence>
<keyword evidence="9" id="KW-1185">Reference proteome</keyword>
<dbReference type="InterPro" id="IPR002487">
    <property type="entry name" value="TF_Kbox"/>
</dbReference>
<dbReference type="GO" id="GO:0045944">
    <property type="term" value="P:positive regulation of transcription by RNA polymerase II"/>
    <property type="evidence" value="ECO:0007669"/>
    <property type="project" value="InterPro"/>
</dbReference>
<keyword evidence="3" id="KW-0238">DNA-binding</keyword>
<dbReference type="PROSITE" id="PS00350">
    <property type="entry name" value="MADS_BOX_1"/>
    <property type="match status" value="1"/>
</dbReference>
<dbReference type="GO" id="GO:0046983">
    <property type="term" value="F:protein dimerization activity"/>
    <property type="evidence" value="ECO:0007669"/>
    <property type="project" value="InterPro"/>
</dbReference>
<dbReference type="EMBL" id="KE343382">
    <property type="protein sequence ID" value="EXB28439.1"/>
    <property type="molecule type" value="Genomic_DNA"/>
</dbReference>
<dbReference type="PROSITE" id="PS51297">
    <property type="entry name" value="K_BOX"/>
    <property type="match status" value="1"/>
</dbReference>
<dbReference type="Gene3D" id="3.40.1810.10">
    <property type="entry name" value="Transcription factor, MADS-box"/>
    <property type="match status" value="1"/>
</dbReference>
<dbReference type="GO" id="GO:0000977">
    <property type="term" value="F:RNA polymerase II transcription regulatory region sequence-specific DNA binding"/>
    <property type="evidence" value="ECO:0007669"/>
    <property type="project" value="InterPro"/>
</dbReference>
<dbReference type="PRINTS" id="PR00404">
    <property type="entry name" value="MADSDOMAIN"/>
</dbReference>
<dbReference type="PANTHER" id="PTHR48019">
    <property type="entry name" value="SERUM RESPONSE FACTOR HOMOLOG"/>
    <property type="match status" value="1"/>
</dbReference>
<keyword evidence="2" id="KW-0805">Transcription regulation</keyword>
<dbReference type="Proteomes" id="UP000030645">
    <property type="component" value="Unassembled WGS sequence"/>
</dbReference>
<dbReference type="GO" id="GO:0005634">
    <property type="term" value="C:nucleus"/>
    <property type="evidence" value="ECO:0007669"/>
    <property type="project" value="UniProtKB-SubCell"/>
</dbReference>
<dbReference type="InterPro" id="IPR033896">
    <property type="entry name" value="MEF2-like_N"/>
</dbReference>
<evidence type="ECO:0000256" key="5">
    <source>
        <dbReference type="ARBA" id="ARBA00023242"/>
    </source>
</evidence>
<gene>
    <name evidence="8" type="ORF">L484_003822</name>
</gene>
<evidence type="ECO:0000256" key="1">
    <source>
        <dbReference type="ARBA" id="ARBA00004123"/>
    </source>
</evidence>
<feature type="domain" description="K-box" evidence="7">
    <location>
        <begin position="85"/>
        <end position="177"/>
    </location>
</feature>
<dbReference type="Pfam" id="PF01486">
    <property type="entry name" value="K-box"/>
    <property type="match status" value="1"/>
</dbReference>
<evidence type="ECO:0000313" key="9">
    <source>
        <dbReference type="Proteomes" id="UP000030645"/>
    </source>
</evidence>
<dbReference type="AlphaFoldDB" id="W9QXV0"/>
<proteinExistence type="predicted"/>
<reference evidence="9" key="1">
    <citation type="submission" date="2013-01" db="EMBL/GenBank/DDBJ databases">
        <title>Draft Genome Sequence of a Mulberry Tree, Morus notabilis C.K. Schneid.</title>
        <authorList>
            <person name="He N."/>
            <person name="Zhao S."/>
        </authorList>
    </citation>
    <scope>NUCLEOTIDE SEQUENCE</scope>
</reference>
<keyword evidence="5" id="KW-0539">Nucleus</keyword>
<dbReference type="STRING" id="981085.W9QXV0"/>
<accession>W9QXV0</accession>
<protein>
    <submittedName>
        <fullName evidence="8">Floral homeotic protein PMADS 2</fullName>
    </submittedName>
</protein>
<dbReference type="InterPro" id="IPR002100">
    <property type="entry name" value="TF_MADSbox"/>
</dbReference>
<comment type="subcellular location">
    <subcellularLocation>
        <location evidence="1">Nucleus</location>
    </subcellularLocation>
</comment>
<sequence>MGRGKIEIKRIENSNNRSVTYSKRKKGIIKKAQEISILCDAKVSLIIYGPNGKIVDFCSPETTSLSFIAEEYQRLSGKRLWDLKHENLNTEIEMTKKENENMDIHLRHMKGQEIQSLNHRELMALEDTLYNGLQNVRAAQARLGHVGVDRQRNDSIISEWTAKKLLNEYMVRHGKETLDV</sequence>
<dbReference type="Pfam" id="PF00319">
    <property type="entry name" value="SRF-TF"/>
    <property type="match status" value="1"/>
</dbReference>